<name>A0AA43UA28_9ACTN</name>
<organism evidence="2 3">
    <name type="scientific">Phoenicibacter congonensis</name>
    <dbReference type="NCBI Taxonomy" id="1944646"/>
    <lineage>
        <taxon>Bacteria</taxon>
        <taxon>Bacillati</taxon>
        <taxon>Actinomycetota</taxon>
        <taxon>Coriobacteriia</taxon>
        <taxon>Eggerthellales</taxon>
        <taxon>Eggerthellaceae</taxon>
        <taxon>Phoenicibacter</taxon>
    </lineage>
</organism>
<gene>
    <name evidence="2" type="ORF">Q3982_03635</name>
</gene>
<keyword evidence="1" id="KW-1133">Transmembrane helix</keyword>
<evidence type="ECO:0008006" key="4">
    <source>
        <dbReference type="Google" id="ProtNLM"/>
    </source>
</evidence>
<evidence type="ECO:0000313" key="2">
    <source>
        <dbReference type="EMBL" id="MDO4841751.1"/>
    </source>
</evidence>
<sequence length="45" mass="4660">MERAIRTMRRSGAWAIAFGSVAAVVGVSVGVGCIVLGAKLLKNSR</sequence>
<keyword evidence="3" id="KW-1185">Reference proteome</keyword>
<comment type="caution">
    <text evidence="2">The sequence shown here is derived from an EMBL/GenBank/DDBJ whole genome shotgun (WGS) entry which is preliminary data.</text>
</comment>
<feature type="transmembrane region" description="Helical" evidence="1">
    <location>
        <begin position="12"/>
        <end position="38"/>
    </location>
</feature>
<dbReference type="AlphaFoldDB" id="A0AA43UA28"/>
<protein>
    <recommendedName>
        <fullName evidence="4">Lipoprotein</fullName>
    </recommendedName>
</protein>
<reference evidence="2" key="1">
    <citation type="submission" date="2023-07" db="EMBL/GenBank/DDBJ databases">
        <title>Between Cages and Wild: Unraveling the Impact of Captivity on Animal Microbiomes and Antimicrobial Resistance.</title>
        <authorList>
            <person name="Schmartz G.P."/>
            <person name="Rehner J."/>
            <person name="Schuff M.J."/>
            <person name="Becker S.L."/>
            <person name="Kravczyk M."/>
            <person name="Gurevich A."/>
            <person name="Francke R."/>
            <person name="Mueller R."/>
            <person name="Keller V."/>
            <person name="Keller A."/>
        </authorList>
    </citation>
    <scope>NUCLEOTIDE SEQUENCE</scope>
    <source>
        <strain evidence="2">S12M_St_49</strain>
    </source>
</reference>
<proteinExistence type="predicted"/>
<dbReference type="Proteomes" id="UP001168575">
    <property type="component" value="Unassembled WGS sequence"/>
</dbReference>
<dbReference type="PROSITE" id="PS51257">
    <property type="entry name" value="PROKAR_LIPOPROTEIN"/>
    <property type="match status" value="1"/>
</dbReference>
<keyword evidence="1" id="KW-0812">Transmembrane</keyword>
<accession>A0AA43UA28</accession>
<evidence type="ECO:0000313" key="3">
    <source>
        <dbReference type="Proteomes" id="UP001168575"/>
    </source>
</evidence>
<keyword evidence="1" id="KW-0472">Membrane</keyword>
<dbReference type="EMBL" id="JAUMVS010000044">
    <property type="protein sequence ID" value="MDO4841751.1"/>
    <property type="molecule type" value="Genomic_DNA"/>
</dbReference>
<evidence type="ECO:0000256" key="1">
    <source>
        <dbReference type="SAM" id="Phobius"/>
    </source>
</evidence>